<gene>
    <name evidence="2" type="ORF">B5V51_9556</name>
</gene>
<name>A0A2A4J163_HELVI</name>
<dbReference type="EMBL" id="NWSH01004365">
    <property type="protein sequence ID" value="PCG65180.1"/>
    <property type="molecule type" value="Genomic_DNA"/>
</dbReference>
<proteinExistence type="predicted"/>
<sequence length="133" mass="14230">MRSGVLCRLLRALAPQSVTAAAALSNYRTRAAPYANDPALVERWGACAFGKRARSRSMRLAVALAAQRPSAEPASTCAHCPPHSPASELLLSLNRAAVARAELSGWLRAALARRLPHADATDPHKHKFIQAVC</sequence>
<evidence type="ECO:0000313" key="2">
    <source>
        <dbReference type="EMBL" id="PCG65180.1"/>
    </source>
</evidence>
<organism evidence="2">
    <name type="scientific">Heliothis virescens</name>
    <name type="common">Tobacco budworm moth</name>
    <dbReference type="NCBI Taxonomy" id="7102"/>
    <lineage>
        <taxon>Eukaryota</taxon>
        <taxon>Metazoa</taxon>
        <taxon>Ecdysozoa</taxon>
        <taxon>Arthropoda</taxon>
        <taxon>Hexapoda</taxon>
        <taxon>Insecta</taxon>
        <taxon>Pterygota</taxon>
        <taxon>Neoptera</taxon>
        <taxon>Endopterygota</taxon>
        <taxon>Lepidoptera</taxon>
        <taxon>Glossata</taxon>
        <taxon>Ditrysia</taxon>
        <taxon>Noctuoidea</taxon>
        <taxon>Noctuidae</taxon>
        <taxon>Heliothinae</taxon>
        <taxon>Heliothis</taxon>
    </lineage>
</organism>
<accession>A0A2A4J163</accession>
<keyword evidence="1" id="KW-0732">Signal</keyword>
<protein>
    <submittedName>
        <fullName evidence="2">Uncharacterized protein</fullName>
    </submittedName>
</protein>
<reference evidence="2" key="1">
    <citation type="submission" date="2017-09" db="EMBL/GenBank/DDBJ databases">
        <title>Contemporary evolution of a Lepidopteran species, Heliothis virescens, in response to modern agricultural practices.</title>
        <authorList>
            <person name="Fritz M.L."/>
            <person name="Deyonke A.M."/>
            <person name="Papanicolaou A."/>
            <person name="Micinski S."/>
            <person name="Westbrook J."/>
            <person name="Gould F."/>
        </authorList>
    </citation>
    <scope>NUCLEOTIDE SEQUENCE [LARGE SCALE GENOMIC DNA]</scope>
    <source>
        <strain evidence="2">HvINT-</strain>
        <tissue evidence="2">Whole body</tissue>
    </source>
</reference>
<evidence type="ECO:0000256" key="1">
    <source>
        <dbReference type="SAM" id="SignalP"/>
    </source>
</evidence>
<dbReference type="AlphaFoldDB" id="A0A2A4J163"/>
<comment type="caution">
    <text evidence="2">The sequence shown here is derived from an EMBL/GenBank/DDBJ whole genome shotgun (WGS) entry which is preliminary data.</text>
</comment>
<feature type="signal peptide" evidence="1">
    <location>
        <begin position="1"/>
        <end position="20"/>
    </location>
</feature>
<feature type="chain" id="PRO_5012359157" evidence="1">
    <location>
        <begin position="21"/>
        <end position="133"/>
    </location>
</feature>